<evidence type="ECO:0000313" key="9">
    <source>
        <dbReference type="EMBL" id="BAQ70015.1"/>
    </source>
</evidence>
<dbReference type="EMBL" id="AP014800">
    <property type="protein sequence ID" value="BAQ70015.1"/>
    <property type="molecule type" value="Genomic_DNA"/>
</dbReference>
<dbReference type="HAMAP" id="MF_01925">
    <property type="entry name" value="P5C_reductase"/>
    <property type="match status" value="1"/>
</dbReference>
<dbReference type="GO" id="GO:0004735">
    <property type="term" value="F:pyrroline-5-carboxylate reductase activity"/>
    <property type="evidence" value="ECO:0007669"/>
    <property type="project" value="UniProtKB-UniRule"/>
</dbReference>
<evidence type="ECO:0000256" key="3">
    <source>
        <dbReference type="ARBA" id="ARBA00023002"/>
    </source>
</evidence>
<evidence type="ECO:0000256" key="5">
    <source>
        <dbReference type="NCBIfam" id="TIGR00112"/>
    </source>
</evidence>
<feature type="domain" description="Pyrroline-5-carboxylate reductase catalytic N-terminal" evidence="7">
    <location>
        <begin position="13"/>
        <end position="101"/>
    </location>
</feature>
<reference evidence="9 10" key="1">
    <citation type="submission" date="2015-02" db="EMBL/GenBank/DDBJ databases">
        <title>Genome sequene of Rhodovulum sulfidophilum DSM 2351.</title>
        <authorList>
            <person name="Nagao N."/>
        </authorList>
    </citation>
    <scope>NUCLEOTIDE SEQUENCE [LARGE SCALE GENOMIC DNA]</scope>
    <source>
        <strain evidence="9 10">DSM 2351</strain>
    </source>
</reference>
<dbReference type="UniPathway" id="UPA00098">
    <property type="reaction ID" value="UER00361"/>
</dbReference>
<dbReference type="PANTHER" id="PTHR11645">
    <property type="entry name" value="PYRROLINE-5-CARBOXYLATE REDUCTASE"/>
    <property type="match status" value="1"/>
</dbReference>
<dbReference type="PANTHER" id="PTHR11645:SF0">
    <property type="entry name" value="PYRROLINE-5-CARBOXYLATE REDUCTASE 3"/>
    <property type="match status" value="1"/>
</dbReference>
<dbReference type="InterPro" id="IPR029036">
    <property type="entry name" value="P5CR_dimer"/>
</dbReference>
<dbReference type="Proteomes" id="UP000064912">
    <property type="component" value="Chromosome"/>
</dbReference>
<dbReference type="SUPFAM" id="SSF48179">
    <property type="entry name" value="6-phosphogluconate dehydrogenase C-terminal domain-like"/>
    <property type="match status" value="1"/>
</dbReference>
<comment type="catalytic activity">
    <reaction evidence="4">
        <text>L-proline + NAD(+) = (S)-1-pyrroline-5-carboxylate + NADH + 2 H(+)</text>
        <dbReference type="Rhea" id="RHEA:14105"/>
        <dbReference type="ChEBI" id="CHEBI:15378"/>
        <dbReference type="ChEBI" id="CHEBI:17388"/>
        <dbReference type="ChEBI" id="CHEBI:57540"/>
        <dbReference type="ChEBI" id="CHEBI:57945"/>
        <dbReference type="ChEBI" id="CHEBI:60039"/>
        <dbReference type="EC" id="1.5.1.2"/>
    </reaction>
</comment>
<evidence type="ECO:0000259" key="8">
    <source>
        <dbReference type="Pfam" id="PF14748"/>
    </source>
</evidence>
<evidence type="ECO:0000259" key="7">
    <source>
        <dbReference type="Pfam" id="PF03807"/>
    </source>
</evidence>
<dbReference type="EC" id="1.5.1.2" evidence="4 5"/>
<dbReference type="AlphaFoldDB" id="A0A0D6B5A7"/>
<dbReference type="KEGG" id="rsu:NHU_02868"/>
<dbReference type="GO" id="GO:0005737">
    <property type="term" value="C:cytoplasm"/>
    <property type="evidence" value="ECO:0007669"/>
    <property type="project" value="UniProtKB-SubCell"/>
</dbReference>
<gene>
    <name evidence="4" type="primary">proC</name>
    <name evidence="9" type="ORF">NHU_02868</name>
</gene>
<evidence type="ECO:0000256" key="6">
    <source>
        <dbReference type="PIRSR" id="PIRSR000193-1"/>
    </source>
</evidence>
<sequence length="273" mass="27621">MEFDDLSARGLVLLGCGKMGSALLEGWLKQGLPAGAVWVLDPHPSDWLRARAAEGLHINEDLPAAPALVLLAVKPQLMDEALPQVAGFADGQTLFVSIAAGKTLGYFAAHLGAGAPVVRSIPNTPAAVGRGITALIGNDTVDEAGLALAETLLSAVGQTVRLDDETQMDAVTAVSGSGPAYVFHLIETLAKAGEAAGLPPEMAMKLARATVAGAGQLAEEAAEDPAQLRVNVTSPGGTTAAALAVLMDPEAGFPPLLEKAVAAATARGKELGA</sequence>
<feature type="binding site" evidence="6">
    <location>
        <begin position="72"/>
        <end position="75"/>
    </location>
    <ligand>
        <name>NADP(+)</name>
        <dbReference type="ChEBI" id="CHEBI:58349"/>
    </ligand>
</feature>
<dbReference type="Gene3D" id="3.40.50.720">
    <property type="entry name" value="NAD(P)-binding Rossmann-like Domain"/>
    <property type="match status" value="1"/>
</dbReference>
<evidence type="ECO:0000313" key="10">
    <source>
        <dbReference type="Proteomes" id="UP000064912"/>
    </source>
</evidence>
<organism evidence="9 10">
    <name type="scientific">Rhodovulum sulfidophilum</name>
    <name type="common">Rhodobacter sulfidophilus</name>
    <dbReference type="NCBI Taxonomy" id="35806"/>
    <lineage>
        <taxon>Bacteria</taxon>
        <taxon>Pseudomonadati</taxon>
        <taxon>Pseudomonadota</taxon>
        <taxon>Alphaproteobacteria</taxon>
        <taxon>Rhodobacterales</taxon>
        <taxon>Paracoccaceae</taxon>
        <taxon>Rhodovulum</taxon>
    </lineage>
</organism>
<protein>
    <recommendedName>
        <fullName evidence="4 5">Pyrroline-5-carboxylate reductase</fullName>
        <shortName evidence="4">P5C reductase</shortName>
        <shortName evidence="4">P5CR</shortName>
        <ecNumber evidence="4 5">1.5.1.2</ecNumber>
    </recommendedName>
    <alternativeName>
        <fullName evidence="4">PCA reductase</fullName>
    </alternativeName>
</protein>
<keyword evidence="4" id="KW-0641">Proline biosynthesis</keyword>
<dbReference type="PIRSF" id="PIRSF000193">
    <property type="entry name" value="Pyrrol-5-carb_rd"/>
    <property type="match status" value="1"/>
</dbReference>
<comment type="subcellular location">
    <subcellularLocation>
        <location evidence="4">Cytoplasm</location>
    </subcellularLocation>
</comment>
<dbReference type="FunFam" id="1.10.3730.10:FF:000001">
    <property type="entry name" value="Pyrroline-5-carboxylate reductase"/>
    <property type="match status" value="1"/>
</dbReference>
<comment type="similarity">
    <text evidence="1 4">Belongs to the pyrroline-5-carboxylate reductase family.</text>
</comment>
<evidence type="ECO:0000256" key="1">
    <source>
        <dbReference type="ARBA" id="ARBA00005525"/>
    </source>
</evidence>
<name>A0A0D6B5A7_RHOSU</name>
<feature type="binding site" evidence="6">
    <location>
        <begin position="14"/>
        <end position="19"/>
    </location>
    <ligand>
        <name>NADP(+)</name>
        <dbReference type="ChEBI" id="CHEBI:58349"/>
    </ligand>
</feature>
<dbReference type="InterPro" id="IPR028939">
    <property type="entry name" value="P5C_Rdtase_cat_N"/>
</dbReference>
<comment type="function">
    <text evidence="4">Catalyzes the reduction of 1-pyrroline-5-carboxylate (PCA) to L-proline.</text>
</comment>
<keyword evidence="4" id="KW-0963">Cytoplasm</keyword>
<dbReference type="SUPFAM" id="SSF51735">
    <property type="entry name" value="NAD(P)-binding Rossmann-fold domains"/>
    <property type="match status" value="1"/>
</dbReference>
<dbReference type="eggNOG" id="COG0345">
    <property type="taxonomic scope" value="Bacteria"/>
</dbReference>
<proteinExistence type="inferred from homology"/>
<dbReference type="Gene3D" id="1.10.3730.10">
    <property type="entry name" value="ProC C-terminal domain-like"/>
    <property type="match status" value="1"/>
</dbReference>
<dbReference type="InterPro" id="IPR008927">
    <property type="entry name" value="6-PGluconate_DH-like_C_sf"/>
</dbReference>
<dbReference type="Pfam" id="PF14748">
    <property type="entry name" value="P5CR_dimer"/>
    <property type="match status" value="1"/>
</dbReference>
<feature type="domain" description="Pyrroline-5-carboxylate reductase dimerisation" evidence="8">
    <location>
        <begin position="165"/>
        <end position="271"/>
    </location>
</feature>
<dbReference type="Pfam" id="PF03807">
    <property type="entry name" value="F420_oxidored"/>
    <property type="match status" value="1"/>
</dbReference>
<evidence type="ECO:0000256" key="4">
    <source>
        <dbReference type="HAMAP-Rule" id="MF_01925"/>
    </source>
</evidence>
<accession>A0A0D6B5A7</accession>
<dbReference type="PATRIC" id="fig|35806.4.peg.2946"/>
<feature type="binding site" evidence="6">
    <location>
        <position position="59"/>
    </location>
    <ligand>
        <name>NADPH</name>
        <dbReference type="ChEBI" id="CHEBI:57783"/>
    </ligand>
</feature>
<dbReference type="GO" id="GO:0055129">
    <property type="term" value="P:L-proline biosynthetic process"/>
    <property type="evidence" value="ECO:0007669"/>
    <property type="project" value="UniProtKB-UniRule"/>
</dbReference>
<comment type="pathway">
    <text evidence="4">Amino-acid biosynthesis; L-proline biosynthesis; L-proline from L-glutamate 5-semialdehyde: step 1/1.</text>
</comment>
<comment type="catalytic activity">
    <reaction evidence="4">
        <text>L-proline + NADP(+) = (S)-1-pyrroline-5-carboxylate + NADPH + 2 H(+)</text>
        <dbReference type="Rhea" id="RHEA:14109"/>
        <dbReference type="ChEBI" id="CHEBI:15378"/>
        <dbReference type="ChEBI" id="CHEBI:17388"/>
        <dbReference type="ChEBI" id="CHEBI:57783"/>
        <dbReference type="ChEBI" id="CHEBI:58349"/>
        <dbReference type="ChEBI" id="CHEBI:60039"/>
        <dbReference type="EC" id="1.5.1.2"/>
    </reaction>
</comment>
<dbReference type="InterPro" id="IPR036291">
    <property type="entry name" value="NAD(P)-bd_dom_sf"/>
</dbReference>
<dbReference type="NCBIfam" id="TIGR00112">
    <property type="entry name" value="proC"/>
    <property type="match status" value="1"/>
</dbReference>
<evidence type="ECO:0000256" key="2">
    <source>
        <dbReference type="ARBA" id="ARBA00022857"/>
    </source>
</evidence>
<keyword evidence="2 4" id="KW-0521">NADP</keyword>
<keyword evidence="4" id="KW-0028">Amino-acid biosynthesis</keyword>
<dbReference type="InterPro" id="IPR000304">
    <property type="entry name" value="Pyrroline-COOH_reductase"/>
</dbReference>
<keyword evidence="3 4" id="KW-0560">Oxidoreductase</keyword>